<dbReference type="InterPro" id="IPR041118">
    <property type="entry name" value="Rx_N"/>
</dbReference>
<dbReference type="GO" id="GO:0006952">
    <property type="term" value="P:defense response"/>
    <property type="evidence" value="ECO:0007669"/>
    <property type="project" value="UniProtKB-KW"/>
</dbReference>
<keyword evidence="2" id="KW-0433">Leucine-rich repeat</keyword>
<feature type="region of interest" description="Disordered" evidence="6">
    <location>
        <begin position="175"/>
        <end position="195"/>
    </location>
</feature>
<dbReference type="Pfam" id="PF18052">
    <property type="entry name" value="Rx_N"/>
    <property type="match status" value="1"/>
</dbReference>
<keyword evidence="3" id="KW-0677">Repeat</keyword>
<keyword evidence="5" id="KW-0611">Plant defense</keyword>
<evidence type="ECO:0000259" key="7">
    <source>
        <dbReference type="Pfam" id="PF18052"/>
    </source>
</evidence>
<organism evidence="8 9">
    <name type="scientific">Digitaria exilis</name>
    <dbReference type="NCBI Taxonomy" id="1010633"/>
    <lineage>
        <taxon>Eukaryota</taxon>
        <taxon>Viridiplantae</taxon>
        <taxon>Streptophyta</taxon>
        <taxon>Embryophyta</taxon>
        <taxon>Tracheophyta</taxon>
        <taxon>Spermatophyta</taxon>
        <taxon>Magnoliopsida</taxon>
        <taxon>Liliopsida</taxon>
        <taxon>Poales</taxon>
        <taxon>Poaceae</taxon>
        <taxon>PACMAD clade</taxon>
        <taxon>Panicoideae</taxon>
        <taxon>Panicodae</taxon>
        <taxon>Paniceae</taxon>
        <taxon>Anthephorinae</taxon>
        <taxon>Digitaria</taxon>
    </lineage>
</organism>
<feature type="region of interest" description="Disordered" evidence="6">
    <location>
        <begin position="1"/>
        <end position="27"/>
    </location>
</feature>
<evidence type="ECO:0000313" key="9">
    <source>
        <dbReference type="Proteomes" id="UP000636709"/>
    </source>
</evidence>
<comment type="caution">
    <text evidence="8">The sequence shown here is derived from an EMBL/GenBank/DDBJ whole genome shotgun (WGS) entry which is preliminary data.</text>
</comment>
<evidence type="ECO:0000256" key="5">
    <source>
        <dbReference type="ARBA" id="ARBA00022821"/>
    </source>
</evidence>
<evidence type="ECO:0000256" key="1">
    <source>
        <dbReference type="ARBA" id="ARBA00008894"/>
    </source>
</evidence>
<dbReference type="GO" id="GO:0000166">
    <property type="term" value="F:nucleotide binding"/>
    <property type="evidence" value="ECO:0007669"/>
    <property type="project" value="UniProtKB-KW"/>
</dbReference>
<feature type="domain" description="Disease resistance N-terminal" evidence="7">
    <location>
        <begin position="94"/>
        <end position="132"/>
    </location>
</feature>
<sequence>MSGIGREEAVYSTASKGQGSGVMDMPDSCPSLIDRSVETDLPDSLLSRALGGSGETEFSDRSGLTLLPFVSRALLCPCAQERSIASTMADQDGSFLEVASKERASNKVVKTWVRQLRDLALDVEDCLELVVHLDNSSPFDDAHYFIAMALLATVVARSLAFDARDLLAMASASATQPSQDCGLPPDTNARIKPAH</sequence>
<proteinExistence type="inferred from homology"/>
<dbReference type="Gene3D" id="1.20.5.4130">
    <property type="match status" value="1"/>
</dbReference>
<evidence type="ECO:0000256" key="3">
    <source>
        <dbReference type="ARBA" id="ARBA00022737"/>
    </source>
</evidence>
<evidence type="ECO:0000313" key="8">
    <source>
        <dbReference type="EMBL" id="KAF8690796.1"/>
    </source>
</evidence>
<keyword evidence="4" id="KW-0547">Nucleotide-binding</keyword>
<dbReference type="AlphaFoldDB" id="A0A835B5H7"/>
<name>A0A835B5H7_9POAL</name>
<gene>
    <name evidence="8" type="ORF">HU200_041186</name>
</gene>
<evidence type="ECO:0000256" key="4">
    <source>
        <dbReference type="ARBA" id="ARBA00022741"/>
    </source>
</evidence>
<dbReference type="EMBL" id="JACEFO010001972">
    <property type="protein sequence ID" value="KAF8690796.1"/>
    <property type="molecule type" value="Genomic_DNA"/>
</dbReference>
<protein>
    <recommendedName>
        <fullName evidence="7">Disease resistance N-terminal domain-containing protein</fullName>
    </recommendedName>
</protein>
<comment type="similarity">
    <text evidence="1">Belongs to the disease resistance NB-LRR family.</text>
</comment>
<accession>A0A835B5H7</accession>
<evidence type="ECO:0000256" key="2">
    <source>
        <dbReference type="ARBA" id="ARBA00022614"/>
    </source>
</evidence>
<evidence type="ECO:0000256" key="6">
    <source>
        <dbReference type="SAM" id="MobiDB-lite"/>
    </source>
</evidence>
<keyword evidence="9" id="KW-1185">Reference proteome</keyword>
<dbReference type="Proteomes" id="UP000636709">
    <property type="component" value="Unassembled WGS sequence"/>
</dbReference>
<reference evidence="8" key="1">
    <citation type="submission" date="2020-07" db="EMBL/GenBank/DDBJ databases">
        <title>Genome sequence and genetic diversity analysis of an under-domesticated orphan crop, white fonio (Digitaria exilis).</title>
        <authorList>
            <person name="Bennetzen J.L."/>
            <person name="Chen S."/>
            <person name="Ma X."/>
            <person name="Wang X."/>
            <person name="Yssel A.E.J."/>
            <person name="Chaluvadi S.R."/>
            <person name="Johnson M."/>
            <person name="Gangashetty P."/>
            <person name="Hamidou F."/>
            <person name="Sanogo M.D."/>
            <person name="Zwaenepoel A."/>
            <person name="Wallace J."/>
            <person name="Van De Peer Y."/>
            <person name="Van Deynze A."/>
        </authorList>
    </citation>
    <scope>NUCLEOTIDE SEQUENCE</scope>
    <source>
        <tissue evidence="8">Leaves</tissue>
    </source>
</reference>